<reference evidence="2 3" key="1">
    <citation type="submission" date="2023-09" db="EMBL/GenBank/DDBJ databases">
        <title>Multi-omics analysis of a traditional fermented food reveals byproduct-associated fungal strains for waste-to-food upcycling.</title>
        <authorList>
            <consortium name="Lawrence Berkeley National Laboratory"/>
            <person name="Rekdal V.M."/>
            <person name="Villalobos-Escobedo J.M."/>
            <person name="Rodriguez-Valeron N."/>
            <person name="Garcia M.O."/>
            <person name="Vasquez D.P."/>
            <person name="Damayanti I."/>
            <person name="Sorensen P.M."/>
            <person name="Baidoo E.E."/>
            <person name="De Carvalho A.C."/>
            <person name="Riley R."/>
            <person name="Lipzen A."/>
            <person name="He G."/>
            <person name="Yan M."/>
            <person name="Haridas S."/>
            <person name="Daum C."/>
            <person name="Yoshinaga Y."/>
            <person name="Ng V."/>
            <person name="Grigoriev I.V."/>
            <person name="Munk R."/>
            <person name="Nuraida L."/>
            <person name="Wijaya C.H."/>
            <person name="Morales P.-C."/>
            <person name="Keasling J.D."/>
        </authorList>
    </citation>
    <scope>NUCLEOTIDE SEQUENCE [LARGE SCALE GENOMIC DNA]</scope>
    <source>
        <strain evidence="2 3">FGSC 2613</strain>
    </source>
</reference>
<feature type="region of interest" description="Disordered" evidence="1">
    <location>
        <begin position="42"/>
        <end position="180"/>
    </location>
</feature>
<feature type="region of interest" description="Disordered" evidence="1">
    <location>
        <begin position="1"/>
        <end position="22"/>
    </location>
</feature>
<evidence type="ECO:0000256" key="1">
    <source>
        <dbReference type="SAM" id="MobiDB-lite"/>
    </source>
</evidence>
<protein>
    <submittedName>
        <fullName evidence="2">Uncharacterized protein</fullName>
    </submittedName>
</protein>
<dbReference type="EMBL" id="JAVLET010000002">
    <property type="protein sequence ID" value="KAL0472869.1"/>
    <property type="molecule type" value="Genomic_DNA"/>
</dbReference>
<gene>
    <name evidence="2" type="ORF">QR685DRAFT_550845</name>
</gene>
<proteinExistence type="predicted"/>
<evidence type="ECO:0000313" key="2">
    <source>
        <dbReference type="EMBL" id="KAL0472869.1"/>
    </source>
</evidence>
<organism evidence="2 3">
    <name type="scientific">Neurospora intermedia</name>
    <dbReference type="NCBI Taxonomy" id="5142"/>
    <lineage>
        <taxon>Eukaryota</taxon>
        <taxon>Fungi</taxon>
        <taxon>Dikarya</taxon>
        <taxon>Ascomycota</taxon>
        <taxon>Pezizomycotina</taxon>
        <taxon>Sordariomycetes</taxon>
        <taxon>Sordariomycetidae</taxon>
        <taxon>Sordariales</taxon>
        <taxon>Sordariaceae</taxon>
        <taxon>Neurospora</taxon>
    </lineage>
</organism>
<name>A0ABR3DJK6_NEUIN</name>
<accession>A0ABR3DJK6</accession>
<feature type="region of interest" description="Disordered" evidence="1">
    <location>
        <begin position="269"/>
        <end position="302"/>
    </location>
</feature>
<dbReference type="Proteomes" id="UP001451303">
    <property type="component" value="Unassembled WGS sequence"/>
</dbReference>
<comment type="caution">
    <text evidence="2">The sequence shown here is derived from an EMBL/GenBank/DDBJ whole genome shotgun (WGS) entry which is preliminary data.</text>
</comment>
<sequence>MGTQNHTPETNERLASQDSYSQSASADQHLCCFDQECPSNRIQPPDVCLTDPAEDSGHVDGFGLGNDSFPLPQDKNDDPRVAEPLPSNPQPTHYEQQWPVASYSSPNFPHKQLHTQVAPIPSPTPFNYDSEQEPVAPSLSTAPSHTTPPSHSQLLKLAAAPTAASVAPVPATTRPPLQVPYPDKLLQKQARPQEIAAVIERAARGIDSCSNYYGEADRGDNKLCTVCYGRQKGKNQRHKAKQRARKAREAAEAIFRGLGIAFDSASQPQVVASEPAVESPGVATPPVEAPDVETPDIPAATT</sequence>
<keyword evidence="3" id="KW-1185">Reference proteome</keyword>
<feature type="compositionally biased region" description="Low complexity" evidence="1">
    <location>
        <begin position="158"/>
        <end position="176"/>
    </location>
</feature>
<evidence type="ECO:0000313" key="3">
    <source>
        <dbReference type="Proteomes" id="UP001451303"/>
    </source>
</evidence>
<feature type="compositionally biased region" description="Polar residues" evidence="1">
    <location>
        <begin position="138"/>
        <end position="153"/>
    </location>
</feature>